<dbReference type="PANTHER" id="PTHR43437">
    <property type="entry name" value="HYDROXYACYL-THIOESTER DEHYDRATASE TYPE 2, MITOCHONDRIAL-RELATED"/>
    <property type="match status" value="1"/>
</dbReference>
<dbReference type="PANTHER" id="PTHR43437:SF3">
    <property type="entry name" value="HYDROXYACYL-THIOESTER DEHYDRATASE TYPE 2, MITOCHONDRIAL"/>
    <property type="match status" value="1"/>
</dbReference>
<organism evidence="2 3">
    <name type="scientific">Gemmobacter megaterium</name>
    <dbReference type="NCBI Taxonomy" id="1086013"/>
    <lineage>
        <taxon>Bacteria</taxon>
        <taxon>Pseudomonadati</taxon>
        <taxon>Pseudomonadota</taxon>
        <taxon>Alphaproteobacteria</taxon>
        <taxon>Rhodobacterales</taxon>
        <taxon>Paracoccaceae</taxon>
        <taxon>Gemmobacter</taxon>
    </lineage>
</organism>
<proteinExistence type="predicted"/>
<dbReference type="GO" id="GO:0019171">
    <property type="term" value="F:(3R)-hydroxyacyl-[acyl-carrier-protein] dehydratase activity"/>
    <property type="evidence" value="ECO:0007669"/>
    <property type="project" value="TreeGrafter"/>
</dbReference>
<dbReference type="GO" id="GO:0006633">
    <property type="term" value="P:fatty acid biosynthetic process"/>
    <property type="evidence" value="ECO:0007669"/>
    <property type="project" value="TreeGrafter"/>
</dbReference>
<dbReference type="CDD" id="cd03441">
    <property type="entry name" value="R_hydratase_like"/>
    <property type="match status" value="1"/>
</dbReference>
<evidence type="ECO:0000259" key="1">
    <source>
        <dbReference type="Pfam" id="PF01575"/>
    </source>
</evidence>
<sequence>MICADWIPTLEDFRAFAALSGDDNPIHTDPGYAATHPFARPVCHGMLIHARLWAMAQRAGLGQAQAVELMFPNPAYAGEPLRLTLVSQGPIVMAEARRTDGTAVCLARWELAE</sequence>
<name>A0A1N7PTQ5_9RHOB</name>
<dbReference type="EMBL" id="FTOT01000006">
    <property type="protein sequence ID" value="SIT13807.1"/>
    <property type="molecule type" value="Genomic_DNA"/>
</dbReference>
<dbReference type="Pfam" id="PF01575">
    <property type="entry name" value="MaoC_dehydratas"/>
    <property type="match status" value="1"/>
</dbReference>
<evidence type="ECO:0000313" key="2">
    <source>
        <dbReference type="EMBL" id="SIT13807.1"/>
    </source>
</evidence>
<dbReference type="SUPFAM" id="SSF54637">
    <property type="entry name" value="Thioesterase/thiol ester dehydrase-isomerase"/>
    <property type="match status" value="1"/>
</dbReference>
<evidence type="ECO:0000313" key="3">
    <source>
        <dbReference type="Proteomes" id="UP000186141"/>
    </source>
</evidence>
<dbReference type="RefSeq" id="WP_076532599.1">
    <property type="nucleotide sequence ID" value="NZ_BMEH01000006.1"/>
</dbReference>
<protein>
    <submittedName>
        <fullName evidence="2">MaoC like domain-containing protein</fullName>
    </submittedName>
</protein>
<dbReference type="InterPro" id="IPR002539">
    <property type="entry name" value="MaoC-like_dom"/>
</dbReference>
<keyword evidence="3" id="KW-1185">Reference proteome</keyword>
<feature type="domain" description="MaoC-like" evidence="1">
    <location>
        <begin position="11"/>
        <end position="93"/>
    </location>
</feature>
<dbReference type="InterPro" id="IPR050965">
    <property type="entry name" value="UPF0336/Enoyl-CoA_hydratase"/>
</dbReference>
<accession>A0A1N7PTQ5</accession>
<dbReference type="OrthoDB" id="4235906at2"/>
<dbReference type="Proteomes" id="UP000186141">
    <property type="component" value="Unassembled WGS sequence"/>
</dbReference>
<gene>
    <name evidence="2" type="ORF">SAMN05421774_106117</name>
</gene>
<dbReference type="AlphaFoldDB" id="A0A1N7PTQ5"/>
<dbReference type="InterPro" id="IPR029069">
    <property type="entry name" value="HotDog_dom_sf"/>
</dbReference>
<reference evidence="2 3" key="1">
    <citation type="submission" date="2017-01" db="EMBL/GenBank/DDBJ databases">
        <authorList>
            <person name="Mah S.A."/>
            <person name="Swanson W.J."/>
            <person name="Moy G.W."/>
            <person name="Vacquier V.D."/>
        </authorList>
    </citation>
    <scope>NUCLEOTIDE SEQUENCE [LARGE SCALE GENOMIC DNA]</scope>
    <source>
        <strain evidence="2 3">DSM 26375</strain>
    </source>
</reference>
<dbReference type="Gene3D" id="3.10.129.10">
    <property type="entry name" value="Hotdog Thioesterase"/>
    <property type="match status" value="1"/>
</dbReference>
<dbReference type="STRING" id="1086013.SAMN05421774_106117"/>